<organism evidence="1 2">
    <name type="scientific">Erwinia phage pEp_SNUABM_01</name>
    <dbReference type="NCBI Taxonomy" id="2601643"/>
    <lineage>
        <taxon>Viruses</taxon>
        <taxon>Duplodnaviria</taxon>
        <taxon>Heunggongvirae</taxon>
        <taxon>Uroviricota</taxon>
        <taxon>Caudoviricetes</taxon>
        <taxon>Vequintavirinae</taxon>
        <taxon>Henunavirus</taxon>
        <taxon>Henunavirus SNUABM01</taxon>
    </lineage>
</organism>
<keyword evidence="2" id="KW-1185">Reference proteome</keyword>
<dbReference type="Proteomes" id="UP000326545">
    <property type="component" value="Segment"/>
</dbReference>
<proteinExistence type="predicted"/>
<name>A0A5J6DAJ1_9CAUD</name>
<evidence type="ECO:0000313" key="1">
    <source>
        <dbReference type="EMBL" id="QEQ94902.1"/>
    </source>
</evidence>
<dbReference type="EMBL" id="MN184887">
    <property type="protein sequence ID" value="QEQ94902.1"/>
    <property type="molecule type" value="Genomic_DNA"/>
</dbReference>
<gene>
    <name evidence="1" type="ORF">pEpSNUABM01_076</name>
</gene>
<evidence type="ECO:0000313" key="2">
    <source>
        <dbReference type="Proteomes" id="UP000326545"/>
    </source>
</evidence>
<sequence>MADQNTYGLNDYGFKVPALDTLISDTKTMLIAAFGETFNTQSNSVIDKLTTILNEREYQLILLGAAIFTSGTLAGAEGIYLDELLGRRGIYRRGKTKSTGTIEMTVNTTVPYNLIYTPDSFTVDNGTFVLTGNATVAGSVVAQQILNSDLVLGKYTFQILSSADNAMKSLSLTLRNKTPGSAELNTFLSSIKDFIVTNTTDLNSDLIYIDSAAGALYIGYNSAKEFVGLNSRIDFRSSPIVGTRTLSFEVVAVEAGVLSREENTVTQISPTPSGFLSLNNSESFASGTDVETDNEYKLRASSITSEASKATRPAVISALLNVDGVQKVKIFANNTDQRDQYGVPKYKFETVVYGGVTEEISKALYNTIALSNATYGNTFYDITTEDDGVERIYHSKAAATNYNILIKYQGKTLSSTEQDSIRSAIKTMTDGLSIADTLYNIQLIAAVAGSLAAGRFTQLVAQVKKASEPTTAYTTADVTLGMREVFALDTTNILFQQIT</sequence>
<protein>
    <submittedName>
        <fullName evidence="1">Putative baseplate component</fullName>
    </submittedName>
</protein>
<reference evidence="1 2" key="1">
    <citation type="submission" date="2019-07" db="EMBL/GenBank/DDBJ databases">
        <title>Complete genome sequence of bacteriophages infecting Erwinia pyrifoliae.</title>
        <authorList>
            <person name="Kim S.G."/>
            <person name="Park S.C."/>
        </authorList>
    </citation>
    <scope>NUCLEOTIDE SEQUENCE [LARGE SCALE GENOMIC DNA]</scope>
</reference>
<accession>A0A5J6DAJ1</accession>